<evidence type="ECO:0000313" key="2">
    <source>
        <dbReference type="EMBL" id="TQV99347.1"/>
    </source>
</evidence>
<dbReference type="AlphaFoldDB" id="A0A545VC83"/>
<name>A0A545VC83_9HYPO</name>
<protein>
    <submittedName>
        <fullName evidence="2">Uncharacterized protein</fullName>
    </submittedName>
</protein>
<feature type="compositionally biased region" description="Low complexity" evidence="1">
    <location>
        <begin position="8"/>
        <end position="32"/>
    </location>
</feature>
<dbReference type="Proteomes" id="UP000315783">
    <property type="component" value="Unassembled WGS sequence"/>
</dbReference>
<dbReference type="EMBL" id="SPUK01000002">
    <property type="protein sequence ID" value="TQV99347.1"/>
    <property type="molecule type" value="Genomic_DNA"/>
</dbReference>
<reference evidence="2 3" key="1">
    <citation type="journal article" date="2019" name="Appl. Microbiol. Biotechnol.">
        <title>Genome sequence of Isaria javanica and comparative genome analysis insights into family S53 peptidase evolution in fungal entomopathogens.</title>
        <authorList>
            <person name="Lin R."/>
            <person name="Zhang X."/>
            <person name="Xin B."/>
            <person name="Zou M."/>
            <person name="Gao Y."/>
            <person name="Qin F."/>
            <person name="Hu Q."/>
            <person name="Xie B."/>
            <person name="Cheng X."/>
        </authorList>
    </citation>
    <scope>NUCLEOTIDE SEQUENCE [LARGE SCALE GENOMIC DNA]</scope>
    <source>
        <strain evidence="2 3">IJ1G</strain>
    </source>
</reference>
<sequence>MPDEKTNSTGTAGVSTPSTGTASSTAAAAGGAATTTTAAAASAGTYASDTAALQEMIVNNDPDLILCLDKGERERASRARRCDNPV</sequence>
<evidence type="ECO:0000313" key="3">
    <source>
        <dbReference type="Proteomes" id="UP000315783"/>
    </source>
</evidence>
<comment type="caution">
    <text evidence="2">The sequence shown here is derived from an EMBL/GenBank/DDBJ whole genome shotgun (WGS) entry which is preliminary data.</text>
</comment>
<keyword evidence="3" id="KW-1185">Reference proteome</keyword>
<organism evidence="2 3">
    <name type="scientific">Cordyceps javanica</name>
    <dbReference type="NCBI Taxonomy" id="43265"/>
    <lineage>
        <taxon>Eukaryota</taxon>
        <taxon>Fungi</taxon>
        <taxon>Dikarya</taxon>
        <taxon>Ascomycota</taxon>
        <taxon>Pezizomycotina</taxon>
        <taxon>Sordariomycetes</taxon>
        <taxon>Hypocreomycetidae</taxon>
        <taxon>Hypocreales</taxon>
        <taxon>Cordycipitaceae</taxon>
        <taxon>Cordyceps</taxon>
    </lineage>
</organism>
<accession>A0A545VC83</accession>
<evidence type="ECO:0000256" key="1">
    <source>
        <dbReference type="SAM" id="MobiDB-lite"/>
    </source>
</evidence>
<proteinExistence type="predicted"/>
<gene>
    <name evidence="2" type="ORF">IF1G_01562</name>
</gene>
<feature type="region of interest" description="Disordered" evidence="1">
    <location>
        <begin position="1"/>
        <end position="32"/>
    </location>
</feature>